<evidence type="ECO:0000256" key="1">
    <source>
        <dbReference type="SAM" id="MobiDB-lite"/>
    </source>
</evidence>
<feature type="transmembrane region" description="Helical" evidence="2">
    <location>
        <begin position="39"/>
        <end position="61"/>
    </location>
</feature>
<evidence type="ECO:0000313" key="3">
    <source>
        <dbReference type="EMBL" id="BAU85765.1"/>
    </source>
</evidence>
<dbReference type="AlphaFoldDB" id="A0A160P4F6"/>
<gene>
    <name evidence="3" type="ORF">SLA_4881</name>
</gene>
<dbReference type="EMBL" id="AP017424">
    <property type="protein sequence ID" value="BAU85765.1"/>
    <property type="molecule type" value="Genomic_DNA"/>
</dbReference>
<keyword evidence="2" id="KW-1133">Transmembrane helix</keyword>
<organism evidence="3 4">
    <name type="scientific">Streptomyces laurentii</name>
    <dbReference type="NCBI Taxonomy" id="39478"/>
    <lineage>
        <taxon>Bacteria</taxon>
        <taxon>Bacillati</taxon>
        <taxon>Actinomycetota</taxon>
        <taxon>Actinomycetes</taxon>
        <taxon>Kitasatosporales</taxon>
        <taxon>Streptomycetaceae</taxon>
        <taxon>Streptomyces</taxon>
    </lineage>
</organism>
<evidence type="ECO:0008006" key="5">
    <source>
        <dbReference type="Google" id="ProtNLM"/>
    </source>
</evidence>
<keyword evidence="2" id="KW-0812">Transmembrane</keyword>
<protein>
    <recommendedName>
        <fullName evidence="5">DUF3558 domain-containing protein</fullName>
    </recommendedName>
</protein>
<evidence type="ECO:0000313" key="4">
    <source>
        <dbReference type="Proteomes" id="UP000217676"/>
    </source>
</evidence>
<proteinExistence type="predicted"/>
<accession>A0A160P4F6</accession>
<name>A0A160P4F6_STRLU</name>
<evidence type="ECO:0000256" key="2">
    <source>
        <dbReference type="SAM" id="Phobius"/>
    </source>
</evidence>
<dbReference type="KEGG" id="slau:SLA_4881"/>
<feature type="region of interest" description="Disordered" evidence="1">
    <location>
        <begin position="1"/>
        <end position="33"/>
    </location>
</feature>
<dbReference type="Proteomes" id="UP000217676">
    <property type="component" value="Chromosome"/>
</dbReference>
<feature type="compositionally biased region" description="Pro residues" evidence="1">
    <location>
        <begin position="15"/>
        <end position="31"/>
    </location>
</feature>
<keyword evidence="2" id="KW-0472">Membrane</keyword>
<sequence>MISEPELVGGTGFPDGPPPGRQDLAEPPPSPRSSVRRPWLWALGGAAVASALWAGGLYAAFGTGDEMPDLGGYRTDRDPCAVAELDGLRAALGPRDEDPRERHEPMKVVQPALFQWECTVTLKGKTGAYRVNINYVLHRVTDPGPEFEAVREDPQLGAGDPVEGIGTRAYSGGALGEDSLSVLDGQAVITVIVQADDYDETGLPKEGPRLDPAALRTYLVEDTRRLMDALKQ</sequence>
<keyword evidence="4" id="KW-1185">Reference proteome</keyword>
<reference evidence="3 4" key="1">
    <citation type="journal article" date="2016" name="Genome Announc.">
        <title>Complete Genome Sequence of Thiostrepton-Producing Streptomyces laurentii ATCC 31255.</title>
        <authorList>
            <person name="Doi K."/>
            <person name="Fujino Y."/>
            <person name="Nagayoshi Y."/>
            <person name="Ohshima T."/>
            <person name="Ogata S."/>
        </authorList>
    </citation>
    <scope>NUCLEOTIDE SEQUENCE [LARGE SCALE GENOMIC DNA]</scope>
    <source>
        <strain evidence="3 4">ATCC 31255</strain>
    </source>
</reference>